<organism evidence="2 3">
    <name type="scientific">Leucobacter komagatae</name>
    <dbReference type="NCBI Taxonomy" id="55969"/>
    <lineage>
        <taxon>Bacteria</taxon>
        <taxon>Bacillati</taxon>
        <taxon>Actinomycetota</taxon>
        <taxon>Actinomycetes</taxon>
        <taxon>Micrococcales</taxon>
        <taxon>Microbacteriaceae</taxon>
        <taxon>Leucobacter</taxon>
    </lineage>
</organism>
<proteinExistence type="predicted"/>
<accession>A0A0D0I1U2</accession>
<protein>
    <recommendedName>
        <fullName evidence="4">Lipoprotein</fullName>
    </recommendedName>
</protein>
<feature type="signal peptide" evidence="1">
    <location>
        <begin position="1"/>
        <end position="18"/>
    </location>
</feature>
<keyword evidence="1" id="KW-0732">Signal</keyword>
<comment type="caution">
    <text evidence="2">The sequence shown here is derived from an EMBL/GenBank/DDBJ whole genome shotgun (WGS) entry which is preliminary data.</text>
</comment>
<name>A0A0D0I1U2_9MICO</name>
<evidence type="ECO:0008006" key="4">
    <source>
        <dbReference type="Google" id="ProtNLM"/>
    </source>
</evidence>
<evidence type="ECO:0000313" key="2">
    <source>
        <dbReference type="EMBL" id="KIP53706.1"/>
    </source>
</evidence>
<gene>
    <name evidence="2" type="ORF">SD72_00325</name>
</gene>
<evidence type="ECO:0000313" key="3">
    <source>
        <dbReference type="Proteomes" id="UP000032120"/>
    </source>
</evidence>
<reference evidence="2 3" key="1">
    <citation type="submission" date="2015-01" db="EMBL/GenBank/DDBJ databases">
        <title>Draft genome sequence of Leucobacter komagatae strain VKM ST2845.</title>
        <authorList>
            <person name="Karlyshev A.V."/>
            <person name="Kudryashova E.B."/>
        </authorList>
    </citation>
    <scope>NUCLEOTIDE SEQUENCE [LARGE SCALE GENOMIC DNA]</scope>
    <source>
        <strain evidence="2 3">VKM ST2845</strain>
    </source>
</reference>
<sequence>MAAVAALLAIALSGCSFNYPHGFSLGRPPGESPRHGEQICAELAASELAPTRCDAWVGFGSKGKAFAVTLVIEPSSVSADQVQEMFSAVNAHHDSFGIDVVTIHVYNDNPDSPRTNYLEDVLMNGPAREVNARWGLDESTGIAVRPAFDSAYMSVATKRLPGLVKNWE</sequence>
<evidence type="ECO:0000256" key="1">
    <source>
        <dbReference type="SAM" id="SignalP"/>
    </source>
</evidence>
<dbReference type="AlphaFoldDB" id="A0A0D0I1U2"/>
<dbReference type="Proteomes" id="UP000032120">
    <property type="component" value="Unassembled WGS sequence"/>
</dbReference>
<dbReference type="EMBL" id="JXSQ01000001">
    <property type="protein sequence ID" value="KIP53706.1"/>
    <property type="molecule type" value="Genomic_DNA"/>
</dbReference>
<feature type="chain" id="PRO_5038332400" description="Lipoprotein" evidence="1">
    <location>
        <begin position="19"/>
        <end position="168"/>
    </location>
</feature>
<keyword evidence="3" id="KW-1185">Reference proteome</keyword>